<proteinExistence type="predicted"/>
<evidence type="ECO:0000313" key="1">
    <source>
        <dbReference type="EMBL" id="SMP56374.1"/>
    </source>
</evidence>
<dbReference type="RefSeq" id="WP_283432611.1">
    <property type="nucleotide sequence ID" value="NZ_FXUG01000005.1"/>
</dbReference>
<name>A0ABY1Q5T8_9BACT</name>
<comment type="caution">
    <text evidence="1">The sequence shown here is derived from an EMBL/GenBank/DDBJ whole genome shotgun (WGS) entry which is preliminary data.</text>
</comment>
<keyword evidence="2" id="KW-1185">Reference proteome</keyword>
<evidence type="ECO:0000313" key="2">
    <source>
        <dbReference type="Proteomes" id="UP001158067"/>
    </source>
</evidence>
<reference evidence="1 2" key="1">
    <citation type="submission" date="2017-05" db="EMBL/GenBank/DDBJ databases">
        <authorList>
            <person name="Varghese N."/>
            <person name="Submissions S."/>
        </authorList>
    </citation>
    <scope>NUCLEOTIDE SEQUENCE [LARGE SCALE GENOMIC DNA]</scope>
    <source>
        <strain evidence="1 2">DSM 25457</strain>
    </source>
</reference>
<dbReference type="SUPFAM" id="SSF53448">
    <property type="entry name" value="Nucleotide-diphospho-sugar transferases"/>
    <property type="match status" value="1"/>
</dbReference>
<dbReference type="InterPro" id="IPR029044">
    <property type="entry name" value="Nucleotide-diphossugar_trans"/>
</dbReference>
<organism evidence="1 2">
    <name type="scientific">Neorhodopirellula lusitana</name>
    <dbReference type="NCBI Taxonomy" id="445327"/>
    <lineage>
        <taxon>Bacteria</taxon>
        <taxon>Pseudomonadati</taxon>
        <taxon>Planctomycetota</taxon>
        <taxon>Planctomycetia</taxon>
        <taxon>Pirellulales</taxon>
        <taxon>Pirellulaceae</taxon>
        <taxon>Neorhodopirellula</taxon>
    </lineage>
</organism>
<accession>A0ABY1Q5T8</accession>
<protein>
    <submittedName>
        <fullName evidence="1">Uncharacterized protein</fullName>
    </submittedName>
</protein>
<dbReference type="EMBL" id="FXUG01000005">
    <property type="protein sequence ID" value="SMP56374.1"/>
    <property type="molecule type" value="Genomic_DNA"/>
</dbReference>
<sequence>MPKFPNIPRLTIVVPHVGKAEAFESSLVSVLQHRPDDCEVFVPHAGDYDDPFDLGDEVQFIDAESPRWMNLISAAAQQAHGRFIHVVGGGHVVTANWTEAATAEFESSQCGCVVPVVRYADETEIAYAGWRRSLASACDLVAAGKEDVTARQCRNVEGGFLTASFWRRDLLRSVTNAYRGNDIIEASVVTGLLAGQAGWRSVVSRDCTINAPESGESDYDLQIVENHRRLQAISDHITGNGGWGKAFGRMTTTVFQTGLGSAIARATAPLAAAAVDKLIDTSGVLRVDQQAETFRIPASDQQPLSRAA</sequence>
<dbReference type="Proteomes" id="UP001158067">
    <property type="component" value="Unassembled WGS sequence"/>
</dbReference>
<gene>
    <name evidence="1" type="ORF">SAMN06265222_105144</name>
</gene>